<evidence type="ECO:0000256" key="7">
    <source>
        <dbReference type="ARBA" id="ARBA00023078"/>
    </source>
</evidence>
<evidence type="ECO:0000256" key="2">
    <source>
        <dbReference type="ARBA" id="ARBA00010661"/>
    </source>
</evidence>
<keyword evidence="8" id="KW-0472">Membrane</keyword>
<dbReference type="PANTHER" id="PTHR36814">
    <property type="entry name" value="PHOTOSYSTEM I REACTION CENTER SUBUNIT N, CHLOROPLASTIC"/>
    <property type="match status" value="1"/>
</dbReference>
<name>A0ABD1YKN4_9MARC</name>
<keyword evidence="3" id="KW-0150">Chloroplast</keyword>
<evidence type="ECO:0000256" key="5">
    <source>
        <dbReference type="ARBA" id="ARBA00022640"/>
    </source>
</evidence>
<evidence type="ECO:0000256" key="8">
    <source>
        <dbReference type="ARBA" id="ARBA00023136"/>
    </source>
</evidence>
<proteinExistence type="inferred from homology"/>
<evidence type="ECO:0000313" key="10">
    <source>
        <dbReference type="Proteomes" id="UP001605036"/>
    </source>
</evidence>
<evidence type="ECO:0000313" key="9">
    <source>
        <dbReference type="EMBL" id="KAL2631215.1"/>
    </source>
</evidence>
<dbReference type="InterPro" id="IPR008796">
    <property type="entry name" value="PSAN"/>
</dbReference>
<comment type="similarity">
    <text evidence="2">Belongs to the psaN family.</text>
</comment>
<evidence type="ECO:0000256" key="1">
    <source>
        <dbReference type="ARBA" id="ARBA00004622"/>
    </source>
</evidence>
<dbReference type="AlphaFoldDB" id="A0ABD1YKN4"/>
<comment type="caution">
    <text evidence="9">The sequence shown here is derived from an EMBL/GenBank/DDBJ whole genome shotgun (WGS) entry which is preliminary data.</text>
</comment>
<keyword evidence="5" id="KW-0934">Plastid</keyword>
<keyword evidence="7" id="KW-0793">Thylakoid</keyword>
<gene>
    <name evidence="9" type="ORF">R1flu_015901</name>
</gene>
<keyword evidence="4" id="KW-0602">Photosynthesis</keyword>
<dbReference type="PANTHER" id="PTHR36814:SF1">
    <property type="entry name" value="PHOTOSYSTEM I REACTION CENTER SUBUNIT N, CHLOROPLASTIC"/>
    <property type="match status" value="1"/>
</dbReference>
<evidence type="ECO:0000256" key="4">
    <source>
        <dbReference type="ARBA" id="ARBA00022531"/>
    </source>
</evidence>
<protein>
    <recommendedName>
        <fullName evidence="11">Photosystem I reaction center subunit N</fullName>
    </recommendedName>
</protein>
<dbReference type="GO" id="GO:0009535">
    <property type="term" value="C:chloroplast thylakoid membrane"/>
    <property type="evidence" value="ECO:0007669"/>
    <property type="project" value="UniProtKB-SubCell"/>
</dbReference>
<organism evidence="9 10">
    <name type="scientific">Riccia fluitans</name>
    <dbReference type="NCBI Taxonomy" id="41844"/>
    <lineage>
        <taxon>Eukaryota</taxon>
        <taxon>Viridiplantae</taxon>
        <taxon>Streptophyta</taxon>
        <taxon>Embryophyta</taxon>
        <taxon>Marchantiophyta</taxon>
        <taxon>Marchantiopsida</taxon>
        <taxon>Marchantiidae</taxon>
        <taxon>Marchantiales</taxon>
        <taxon>Ricciaceae</taxon>
        <taxon>Riccia</taxon>
    </lineage>
</organism>
<dbReference type="Proteomes" id="UP001605036">
    <property type="component" value="Unassembled WGS sequence"/>
</dbReference>
<dbReference type="GO" id="GO:0015979">
    <property type="term" value="P:photosynthesis"/>
    <property type="evidence" value="ECO:0007669"/>
    <property type="project" value="UniProtKB-KW"/>
</dbReference>
<dbReference type="InterPro" id="IPR044907">
    <property type="entry name" value="PSAN_sf"/>
</dbReference>
<dbReference type="EMBL" id="JBHFFA010000004">
    <property type="protein sequence ID" value="KAL2631215.1"/>
    <property type="molecule type" value="Genomic_DNA"/>
</dbReference>
<dbReference type="Gene3D" id="4.10.1190.10">
    <property type="entry name" value="Chlorophyll A-B binding protein"/>
    <property type="match status" value="1"/>
</dbReference>
<evidence type="ECO:0008006" key="11">
    <source>
        <dbReference type="Google" id="ProtNLM"/>
    </source>
</evidence>
<comment type="subcellular location">
    <subcellularLocation>
        <location evidence="1">Plastid</location>
        <location evidence="1">Chloroplast thylakoid membrane</location>
        <topology evidence="1">Peripheral membrane protein</topology>
        <orientation evidence="1">Lumenal side</orientation>
    </subcellularLocation>
</comment>
<evidence type="ECO:0000256" key="3">
    <source>
        <dbReference type="ARBA" id="ARBA00022528"/>
    </source>
</evidence>
<keyword evidence="6" id="KW-0603">Photosystem I</keyword>
<dbReference type="GO" id="GO:0009522">
    <property type="term" value="C:photosystem I"/>
    <property type="evidence" value="ECO:0007669"/>
    <property type="project" value="UniProtKB-KW"/>
</dbReference>
<dbReference type="Pfam" id="PF05479">
    <property type="entry name" value="PsaN"/>
    <property type="match status" value="1"/>
</dbReference>
<keyword evidence="10" id="KW-1185">Reference proteome</keyword>
<reference evidence="9 10" key="1">
    <citation type="submission" date="2024-09" db="EMBL/GenBank/DDBJ databases">
        <title>Chromosome-scale assembly of Riccia fluitans.</title>
        <authorList>
            <person name="Paukszto L."/>
            <person name="Sawicki J."/>
            <person name="Karawczyk K."/>
            <person name="Piernik-Szablinska J."/>
            <person name="Szczecinska M."/>
            <person name="Mazdziarz M."/>
        </authorList>
    </citation>
    <scope>NUCLEOTIDE SEQUENCE [LARGE SCALE GENOMIC DNA]</scope>
    <source>
        <strain evidence="9">Rf_01</strain>
        <tissue evidence="9">Aerial parts of the thallus</tissue>
    </source>
</reference>
<evidence type="ECO:0000256" key="6">
    <source>
        <dbReference type="ARBA" id="ARBA00022836"/>
    </source>
</evidence>
<accession>A0ABD1YKN4</accession>
<sequence>MANALLGSTAIATPASLAVRDLKVAVNGQSSVSVAAKRSFVVSASANVEETSSRRDIMKMAAAMFAVGAFAGTGSAKAGLTEDLLAKSAANKDLNDAKRLATSGANFARSRTVSDGTCAFPKNFTGCEDLATKENVAFLTEDKDLECKGKDAYKCASNSHWTGAK</sequence>